<keyword evidence="3" id="KW-0804">Transcription</keyword>
<gene>
    <name evidence="5" type="ORF">ACFPFU_03965</name>
</gene>
<sequence>MRLCYKYDVQLVCKKIIEQELLGLGIKYTFIGNGELELRGEVLPEVLEDLNKRLVEYGINIINNQRDSLIQKIKETIIEMIYSESGPPNEKTSEYLSKRLHFSYGYLSNLFSEVTWTTIENFIILQKIERAKELLISGNYTLTEIAYKLDYSSVAHLSNQFKKTTGLTPSSFRRIIERRKEYFKSILEETTK</sequence>
<dbReference type="PROSITE" id="PS01124">
    <property type="entry name" value="HTH_ARAC_FAMILY_2"/>
    <property type="match status" value="1"/>
</dbReference>
<dbReference type="InterPro" id="IPR018060">
    <property type="entry name" value="HTH_AraC"/>
</dbReference>
<comment type="caution">
    <text evidence="5">The sequence shown here is derived from an EMBL/GenBank/DDBJ whole genome shotgun (WGS) entry which is preliminary data.</text>
</comment>
<protein>
    <submittedName>
        <fullName evidence="5">Helix-turn-helix domain-containing protein</fullName>
    </submittedName>
</protein>
<evidence type="ECO:0000259" key="4">
    <source>
        <dbReference type="PROSITE" id="PS01124"/>
    </source>
</evidence>
<dbReference type="RefSeq" id="WP_377061737.1">
    <property type="nucleotide sequence ID" value="NZ_JBHSJJ010000002.1"/>
</dbReference>
<evidence type="ECO:0000313" key="5">
    <source>
        <dbReference type="EMBL" id="MFC4870829.1"/>
    </source>
</evidence>
<dbReference type="SUPFAM" id="SSF46689">
    <property type="entry name" value="Homeodomain-like"/>
    <property type="match status" value="1"/>
</dbReference>
<dbReference type="Pfam" id="PF12833">
    <property type="entry name" value="HTH_18"/>
    <property type="match status" value="1"/>
</dbReference>
<evidence type="ECO:0000256" key="3">
    <source>
        <dbReference type="ARBA" id="ARBA00023163"/>
    </source>
</evidence>
<dbReference type="InterPro" id="IPR009057">
    <property type="entry name" value="Homeodomain-like_sf"/>
</dbReference>
<evidence type="ECO:0000256" key="2">
    <source>
        <dbReference type="ARBA" id="ARBA00023125"/>
    </source>
</evidence>
<name>A0ABV9SWT4_9BACT</name>
<keyword evidence="6" id="KW-1185">Reference proteome</keyword>
<accession>A0ABV9SWT4</accession>
<dbReference type="EMBL" id="JBHSJJ010000002">
    <property type="protein sequence ID" value="MFC4870829.1"/>
    <property type="molecule type" value="Genomic_DNA"/>
</dbReference>
<dbReference type="PANTHER" id="PTHR43280:SF28">
    <property type="entry name" value="HTH-TYPE TRANSCRIPTIONAL ACTIVATOR RHAS"/>
    <property type="match status" value="1"/>
</dbReference>
<evidence type="ECO:0000256" key="1">
    <source>
        <dbReference type="ARBA" id="ARBA00023015"/>
    </source>
</evidence>
<dbReference type="SMART" id="SM00342">
    <property type="entry name" value="HTH_ARAC"/>
    <property type="match status" value="1"/>
</dbReference>
<evidence type="ECO:0000313" key="6">
    <source>
        <dbReference type="Proteomes" id="UP001595818"/>
    </source>
</evidence>
<feature type="domain" description="HTH araC/xylS-type" evidence="4">
    <location>
        <begin position="75"/>
        <end position="175"/>
    </location>
</feature>
<reference evidence="6" key="1">
    <citation type="journal article" date="2019" name="Int. J. Syst. Evol. Microbiol.">
        <title>The Global Catalogue of Microorganisms (GCM) 10K type strain sequencing project: providing services to taxonomists for standard genome sequencing and annotation.</title>
        <authorList>
            <consortium name="The Broad Institute Genomics Platform"/>
            <consortium name="The Broad Institute Genome Sequencing Center for Infectious Disease"/>
            <person name="Wu L."/>
            <person name="Ma J."/>
        </authorList>
    </citation>
    <scope>NUCLEOTIDE SEQUENCE [LARGE SCALE GENOMIC DNA]</scope>
    <source>
        <strain evidence="6">CGMCC 4.7466</strain>
    </source>
</reference>
<keyword evidence="2" id="KW-0238">DNA-binding</keyword>
<keyword evidence="1" id="KW-0805">Transcription regulation</keyword>
<proteinExistence type="predicted"/>
<organism evidence="5 6">
    <name type="scientific">Negadavirga shengliensis</name>
    <dbReference type="NCBI Taxonomy" id="1389218"/>
    <lineage>
        <taxon>Bacteria</taxon>
        <taxon>Pseudomonadati</taxon>
        <taxon>Bacteroidota</taxon>
        <taxon>Cytophagia</taxon>
        <taxon>Cytophagales</taxon>
        <taxon>Cyclobacteriaceae</taxon>
        <taxon>Negadavirga</taxon>
    </lineage>
</organism>
<dbReference type="Proteomes" id="UP001595818">
    <property type="component" value="Unassembled WGS sequence"/>
</dbReference>
<dbReference type="Gene3D" id="1.10.10.60">
    <property type="entry name" value="Homeodomain-like"/>
    <property type="match status" value="1"/>
</dbReference>
<dbReference type="PANTHER" id="PTHR43280">
    <property type="entry name" value="ARAC-FAMILY TRANSCRIPTIONAL REGULATOR"/>
    <property type="match status" value="1"/>
</dbReference>